<reference evidence="3 4" key="1">
    <citation type="journal article" date="2015" name="Infect. Genet. Evol.">
        <title>Genomic sequences of six botulinum neurotoxin-producing strains representing three clostridial species illustrate the mobility and diversity of botulinum neurotoxin genes.</title>
        <authorList>
            <person name="Smith T.J."/>
            <person name="Hill K.K."/>
            <person name="Xie G."/>
            <person name="Foley B.T."/>
            <person name="Williamson C.H."/>
            <person name="Foster J.T."/>
            <person name="Johnson S.L."/>
            <person name="Chertkov O."/>
            <person name="Teshima H."/>
            <person name="Gibbons H.S."/>
            <person name="Johnsky L.A."/>
            <person name="Karavis M.A."/>
            <person name="Smith L.A."/>
        </authorList>
    </citation>
    <scope>NUCLEOTIDE SEQUENCE [LARGE SCALE GENOMIC DNA]</scope>
    <source>
        <strain evidence="3">Sullivan</strain>
    </source>
</reference>
<dbReference type="PANTHER" id="PTHR43717:SF1">
    <property type="entry name" value="ANAEROBIC NITRIC OXIDE REDUCTASE FLAVORUBREDOXIN"/>
    <property type="match status" value="1"/>
</dbReference>
<proteinExistence type="inferred from homology"/>
<dbReference type="EMBL" id="CP006905">
    <property type="protein sequence ID" value="AIY85094.1"/>
    <property type="molecule type" value="Genomic_DNA"/>
</dbReference>
<comment type="similarity">
    <text evidence="1">In the N-terminal section; belongs to the zinc metallo-hydrolase group 3 family.</text>
</comment>
<dbReference type="Proteomes" id="UP000030635">
    <property type="component" value="Chromosome"/>
</dbReference>
<dbReference type="GO" id="GO:0009055">
    <property type="term" value="F:electron transfer activity"/>
    <property type="evidence" value="ECO:0007669"/>
    <property type="project" value="InterPro"/>
</dbReference>
<dbReference type="PROSITE" id="PS50902">
    <property type="entry name" value="FLAVODOXIN_LIKE"/>
    <property type="match status" value="1"/>
</dbReference>
<dbReference type="HOGENOM" id="CLU_017490_0_0_9"/>
<dbReference type="Pfam" id="PF00258">
    <property type="entry name" value="Flavodoxin_1"/>
    <property type="match status" value="1"/>
</dbReference>
<accession>A0A0A7FZN3</accession>
<dbReference type="PANTHER" id="PTHR43717">
    <property type="entry name" value="ANAEROBIC NITRIC OXIDE REDUCTASE FLAVORUBREDOXIN"/>
    <property type="match status" value="1"/>
</dbReference>
<evidence type="ECO:0000256" key="1">
    <source>
        <dbReference type="ARBA" id="ARBA00007121"/>
    </source>
</evidence>
<dbReference type="KEGG" id="cbv:U729_1759"/>
<sequence length="406" mass="46092">MSREIKLKDDIYSVGVIDDRKVPFHRLILEDGTTYNSYLLKTEKPTVIDTVDLIYTKEYMENLKSLIDLKDIQYIVINHTEPDHSGALGGLARQATNATIVCSEKAVYHLKELYKLHDRNFLVVNDGDTLDIGGKTLLFRMTPYLHTEETMITYCVEDKILFPCDIFSTHLTAKEHFVSKAKSDITEAFTVYYDLIMSPHRKYVRPMVSIVRDLDIDMIAPSHGYILDENIDKYISIYDEKSKETKKGKKATIVYTTMRNATKGIAEKFKEEFEAEEIEVAIFNADKSDEKEILESIEKSDAILFGTSTKYGDLIGSIENILKKLPEMNLEGKVAGAFGSFGWSGEPIEIIQDYLNETNANVLSTSSIIKTTGMIDVKFPVRVRFSLNEESTKDVVRAADYISSIL</sequence>
<dbReference type="GO" id="GO:0016651">
    <property type="term" value="F:oxidoreductase activity, acting on NAD(P)H"/>
    <property type="evidence" value="ECO:0007669"/>
    <property type="project" value="UniProtKB-ARBA"/>
</dbReference>
<dbReference type="SUPFAM" id="SSF56281">
    <property type="entry name" value="Metallo-hydrolase/oxidoreductase"/>
    <property type="match status" value="1"/>
</dbReference>
<dbReference type="OrthoDB" id="9807946at2"/>
<organism evidence="3 4">
    <name type="scientific">Clostridium baratii str. Sullivan</name>
    <dbReference type="NCBI Taxonomy" id="1415775"/>
    <lineage>
        <taxon>Bacteria</taxon>
        <taxon>Bacillati</taxon>
        <taxon>Bacillota</taxon>
        <taxon>Clostridia</taxon>
        <taxon>Eubacteriales</taxon>
        <taxon>Clostridiaceae</taxon>
        <taxon>Clostridium</taxon>
    </lineage>
</organism>
<dbReference type="InterPro" id="IPR045761">
    <property type="entry name" value="ODP_dom"/>
</dbReference>
<dbReference type="InterPro" id="IPR016440">
    <property type="entry name" value="Rubredoxin-O_OxRdtase"/>
</dbReference>
<dbReference type="InterPro" id="IPR029039">
    <property type="entry name" value="Flavoprotein-like_sf"/>
</dbReference>
<dbReference type="Gene3D" id="3.40.50.360">
    <property type="match status" value="1"/>
</dbReference>
<name>A0A0A7FZN3_9CLOT</name>
<dbReference type="PIRSF" id="PIRSF005243">
    <property type="entry name" value="ROO"/>
    <property type="match status" value="1"/>
</dbReference>
<evidence type="ECO:0000313" key="4">
    <source>
        <dbReference type="Proteomes" id="UP000030635"/>
    </source>
</evidence>
<gene>
    <name evidence="3" type="ORF">U729_1759</name>
</gene>
<dbReference type="GO" id="GO:0010181">
    <property type="term" value="F:FMN binding"/>
    <property type="evidence" value="ECO:0007669"/>
    <property type="project" value="InterPro"/>
</dbReference>
<dbReference type="GO" id="GO:0046872">
    <property type="term" value="F:metal ion binding"/>
    <property type="evidence" value="ECO:0007669"/>
    <property type="project" value="InterPro"/>
</dbReference>
<dbReference type="CDD" id="cd07709">
    <property type="entry name" value="flavodiiron_proteins_MBL-fold"/>
    <property type="match status" value="1"/>
</dbReference>
<dbReference type="SMART" id="SM00849">
    <property type="entry name" value="Lactamase_B"/>
    <property type="match status" value="1"/>
</dbReference>
<evidence type="ECO:0000259" key="2">
    <source>
        <dbReference type="PROSITE" id="PS50902"/>
    </source>
</evidence>
<keyword evidence="4" id="KW-1185">Reference proteome</keyword>
<dbReference type="Gene3D" id="3.60.15.10">
    <property type="entry name" value="Ribonuclease Z/Hydroxyacylglutathione hydrolase-like"/>
    <property type="match status" value="1"/>
</dbReference>
<dbReference type="Pfam" id="PF19583">
    <property type="entry name" value="ODP"/>
    <property type="match status" value="1"/>
</dbReference>
<dbReference type="STRING" id="1561.NPD11_1264"/>
<dbReference type="InterPro" id="IPR008254">
    <property type="entry name" value="Flavodoxin/NO_synth"/>
</dbReference>
<dbReference type="AlphaFoldDB" id="A0A0A7FZN3"/>
<dbReference type="SUPFAM" id="SSF52218">
    <property type="entry name" value="Flavoproteins"/>
    <property type="match status" value="1"/>
</dbReference>
<feature type="domain" description="Flavodoxin-like" evidence="2">
    <location>
        <begin position="251"/>
        <end position="406"/>
    </location>
</feature>
<dbReference type="RefSeq" id="WP_039313778.1">
    <property type="nucleotide sequence ID" value="NZ_CP006905.1"/>
</dbReference>
<dbReference type="InterPro" id="IPR036866">
    <property type="entry name" value="RibonucZ/Hydroxyglut_hydro"/>
</dbReference>
<protein>
    <submittedName>
        <fullName evidence="3">Metallo-beta-lactamase superfamily protein</fullName>
    </submittedName>
</protein>
<dbReference type="InterPro" id="IPR001279">
    <property type="entry name" value="Metallo-B-lactamas"/>
</dbReference>
<dbReference type="eggNOG" id="COG0426">
    <property type="taxonomic scope" value="Bacteria"/>
</dbReference>
<evidence type="ECO:0000313" key="3">
    <source>
        <dbReference type="EMBL" id="AIY85094.1"/>
    </source>
</evidence>